<accession>A0ABP0WTK2</accession>
<evidence type="ECO:0000313" key="1">
    <source>
        <dbReference type="EMBL" id="CAK9269762.1"/>
    </source>
</evidence>
<organism evidence="1 2">
    <name type="scientific">Sphagnum jensenii</name>
    <dbReference type="NCBI Taxonomy" id="128206"/>
    <lineage>
        <taxon>Eukaryota</taxon>
        <taxon>Viridiplantae</taxon>
        <taxon>Streptophyta</taxon>
        <taxon>Embryophyta</taxon>
        <taxon>Bryophyta</taxon>
        <taxon>Sphagnophytina</taxon>
        <taxon>Sphagnopsida</taxon>
        <taxon>Sphagnales</taxon>
        <taxon>Sphagnaceae</taxon>
        <taxon>Sphagnum</taxon>
    </lineage>
</organism>
<protein>
    <submittedName>
        <fullName evidence="1">Uncharacterized protein</fullName>
    </submittedName>
</protein>
<sequence length="198" mass="22122">MAAAAAPADTKMAAAAEEASAMDPPAIAYIQPLEADPQYSSMYLPSYEALPEKIPWPGWPEQAEPPEDWEPLPDLPPIEEVICHPHRLPTVGHFQLCCGPPFPWPKLLGPKKPPDLSEPVREYLVIFSKPLPLIFCVACVYGKKCHALNKGRHMRDKLYDDEIFEPCPIVILALAHLINGLMANSNRWQKFTNCFLKA</sequence>
<evidence type="ECO:0000313" key="2">
    <source>
        <dbReference type="Proteomes" id="UP001497444"/>
    </source>
</evidence>
<dbReference type="EMBL" id="OZ020098">
    <property type="protein sequence ID" value="CAK9269762.1"/>
    <property type="molecule type" value="Genomic_DNA"/>
</dbReference>
<name>A0ABP0WTK2_9BRYO</name>
<reference evidence="1" key="1">
    <citation type="submission" date="2024-02" db="EMBL/GenBank/DDBJ databases">
        <authorList>
            <consortium name="ELIXIR-Norway"/>
            <consortium name="Elixir Norway"/>
        </authorList>
    </citation>
    <scope>NUCLEOTIDE SEQUENCE</scope>
</reference>
<keyword evidence="2" id="KW-1185">Reference proteome</keyword>
<gene>
    <name evidence="1" type="ORF">CSSPJE1EN1_LOCUS15240</name>
</gene>
<dbReference type="Proteomes" id="UP001497444">
    <property type="component" value="Chromosome 3"/>
</dbReference>
<proteinExistence type="predicted"/>